<feature type="signal peptide" evidence="1">
    <location>
        <begin position="1"/>
        <end position="21"/>
    </location>
</feature>
<name>A0A4Y8AQN9_9FLAO</name>
<dbReference type="RefSeq" id="WP_134248791.1">
    <property type="nucleotide sequence ID" value="NZ_SNQI01000004.1"/>
</dbReference>
<gene>
    <name evidence="2" type="ORF">E2488_12935</name>
</gene>
<dbReference type="Proteomes" id="UP000298517">
    <property type="component" value="Unassembled WGS sequence"/>
</dbReference>
<evidence type="ECO:0008006" key="4">
    <source>
        <dbReference type="Google" id="ProtNLM"/>
    </source>
</evidence>
<dbReference type="OrthoDB" id="1453995at2"/>
<accession>A0A4Y8AQN9</accession>
<sequence length="281" mass="30134">MKKIKYILTFMISISFLTSCFDDETGLELNDQGNNVAGFTNARENVSKIASGDEYQVALKMKLEGPTVMDLTNDVTVTFAAAAGSTAIEGVHYRIDNPTTTLSKANNYLGYGQIVMLTDGIVAPLAGPSPVLVLMATATNGENKVVASGKSVSVTLNYACDSNLDGTYTETIDYWRGGAYQSTTTRTVTFTKTGVGEYRTSHVGHWTPGQLGGTPGMTFYDVCGAVSIPGQNLVDLYSNWVQGVSGASSVDPMTGDIYMEYTIVVPPATSDRVYYTTFVKQ</sequence>
<keyword evidence="1" id="KW-0732">Signal</keyword>
<dbReference type="EMBL" id="SNQI01000004">
    <property type="protein sequence ID" value="TEW73088.1"/>
    <property type="molecule type" value="Genomic_DNA"/>
</dbReference>
<organism evidence="2 3">
    <name type="scientific">Gramella jeungdoensis</name>
    <dbReference type="NCBI Taxonomy" id="708091"/>
    <lineage>
        <taxon>Bacteria</taxon>
        <taxon>Pseudomonadati</taxon>
        <taxon>Bacteroidota</taxon>
        <taxon>Flavobacteriia</taxon>
        <taxon>Flavobacteriales</taxon>
        <taxon>Flavobacteriaceae</taxon>
        <taxon>Christiangramia</taxon>
    </lineage>
</organism>
<evidence type="ECO:0000313" key="2">
    <source>
        <dbReference type="EMBL" id="TEW73088.1"/>
    </source>
</evidence>
<dbReference type="AlphaFoldDB" id="A0A4Y8AQN9"/>
<proteinExistence type="predicted"/>
<evidence type="ECO:0000256" key="1">
    <source>
        <dbReference type="SAM" id="SignalP"/>
    </source>
</evidence>
<feature type="chain" id="PRO_5021316249" description="DUF4843 domain-containing protein" evidence="1">
    <location>
        <begin position="22"/>
        <end position="281"/>
    </location>
</feature>
<protein>
    <recommendedName>
        <fullName evidence="4">DUF4843 domain-containing protein</fullName>
    </recommendedName>
</protein>
<keyword evidence="3" id="KW-1185">Reference proteome</keyword>
<comment type="caution">
    <text evidence="2">The sequence shown here is derived from an EMBL/GenBank/DDBJ whole genome shotgun (WGS) entry which is preliminary data.</text>
</comment>
<reference evidence="2 3" key="1">
    <citation type="journal article" date="2011" name="J. Microbiol.">
        <title>Gramella jeungdoensis sp. nov., isolated from a solar saltern in Korea.</title>
        <authorList>
            <person name="Joung Y."/>
            <person name="Kim H."/>
            <person name="Jang T."/>
            <person name="Ahn T.S."/>
            <person name="Joh K."/>
        </authorList>
    </citation>
    <scope>NUCLEOTIDE SEQUENCE [LARGE SCALE GENOMIC DNA]</scope>
    <source>
        <strain evidence="2 3">KCTC 23123</strain>
    </source>
</reference>
<dbReference type="PROSITE" id="PS51257">
    <property type="entry name" value="PROKAR_LIPOPROTEIN"/>
    <property type="match status" value="1"/>
</dbReference>
<evidence type="ECO:0000313" key="3">
    <source>
        <dbReference type="Proteomes" id="UP000298517"/>
    </source>
</evidence>